<evidence type="ECO:0000259" key="1">
    <source>
        <dbReference type="PROSITE" id="PS51819"/>
    </source>
</evidence>
<dbReference type="RefSeq" id="WP_079348417.1">
    <property type="nucleotide sequence ID" value="NZ_MVAB01000001.1"/>
</dbReference>
<sequence length="127" mass="14527">MQLEHAAIYVNDLEGMRVFYETYFDCTANDKYVNPKTGLETYFLTFETGARLELMTRPEIVDEDKPLYQTGFTHLAFKTNSNEKVDMLTSQLKQDGFAVLSGPRTTGDGYYESVILDPENNQIEITC</sequence>
<dbReference type="InterPro" id="IPR004360">
    <property type="entry name" value="Glyas_Fos-R_dOase_dom"/>
</dbReference>
<name>A0A1V4DKE6_9ENTE</name>
<protein>
    <submittedName>
        <fullName evidence="2">Glyoxalase</fullName>
    </submittedName>
</protein>
<dbReference type="InterPro" id="IPR037523">
    <property type="entry name" value="VOC_core"/>
</dbReference>
<dbReference type="PANTHER" id="PTHR36113:SF1">
    <property type="entry name" value="GLYOXALASE_BLEOMYCIN RESISTANCE PROTEIN_DIOXYGENASE"/>
    <property type="match status" value="1"/>
</dbReference>
<organism evidence="2 3">
    <name type="scientific">Vagococcus martis</name>
    <dbReference type="NCBI Taxonomy" id="1768210"/>
    <lineage>
        <taxon>Bacteria</taxon>
        <taxon>Bacillati</taxon>
        <taxon>Bacillota</taxon>
        <taxon>Bacilli</taxon>
        <taxon>Lactobacillales</taxon>
        <taxon>Enterococcaceae</taxon>
        <taxon>Vagococcus</taxon>
    </lineage>
</organism>
<dbReference type="SUPFAM" id="SSF54593">
    <property type="entry name" value="Glyoxalase/Bleomycin resistance protein/Dihydroxybiphenyl dioxygenase"/>
    <property type="match status" value="1"/>
</dbReference>
<dbReference type="AlphaFoldDB" id="A0A1V4DKE6"/>
<dbReference type="InterPro" id="IPR051332">
    <property type="entry name" value="Fosfomycin_Res_Enzymes"/>
</dbReference>
<accession>A0A1V4DKE6</accession>
<dbReference type="PROSITE" id="PS51819">
    <property type="entry name" value="VOC"/>
    <property type="match status" value="1"/>
</dbReference>
<gene>
    <name evidence="2" type="ORF">BW731_11805</name>
</gene>
<reference evidence="2 3" key="1">
    <citation type="submission" date="2017-02" db="EMBL/GenBank/DDBJ databases">
        <title>Vagococcus cremeus sp. nov., isolated from the small intestine of a marten, Martes flavigula.</title>
        <authorList>
            <person name="Tak E.J."/>
            <person name="Bae J.-W."/>
        </authorList>
    </citation>
    <scope>NUCLEOTIDE SEQUENCE [LARGE SCALE GENOMIC DNA]</scope>
    <source>
        <strain evidence="2 3">D7T301</strain>
    </source>
</reference>
<dbReference type="Proteomes" id="UP000189970">
    <property type="component" value="Unassembled WGS sequence"/>
</dbReference>
<comment type="caution">
    <text evidence="2">The sequence shown here is derived from an EMBL/GenBank/DDBJ whole genome shotgun (WGS) entry which is preliminary data.</text>
</comment>
<evidence type="ECO:0000313" key="3">
    <source>
        <dbReference type="Proteomes" id="UP000189970"/>
    </source>
</evidence>
<feature type="domain" description="VOC" evidence="1">
    <location>
        <begin position="2"/>
        <end position="127"/>
    </location>
</feature>
<dbReference type="Pfam" id="PF00903">
    <property type="entry name" value="Glyoxalase"/>
    <property type="match status" value="1"/>
</dbReference>
<dbReference type="EMBL" id="MVAB01000001">
    <property type="protein sequence ID" value="OPF88806.1"/>
    <property type="molecule type" value="Genomic_DNA"/>
</dbReference>
<dbReference type="Gene3D" id="3.10.180.10">
    <property type="entry name" value="2,3-Dihydroxybiphenyl 1,2-Dioxygenase, domain 1"/>
    <property type="match status" value="1"/>
</dbReference>
<dbReference type="InterPro" id="IPR029068">
    <property type="entry name" value="Glyas_Bleomycin-R_OHBP_Dase"/>
</dbReference>
<proteinExistence type="predicted"/>
<keyword evidence="3" id="KW-1185">Reference proteome</keyword>
<dbReference type="PANTHER" id="PTHR36113">
    <property type="entry name" value="LYASE, PUTATIVE-RELATED-RELATED"/>
    <property type="match status" value="1"/>
</dbReference>
<evidence type="ECO:0000313" key="2">
    <source>
        <dbReference type="EMBL" id="OPF88806.1"/>
    </source>
</evidence>